<keyword evidence="1" id="KW-1133">Transmembrane helix</keyword>
<gene>
    <name evidence="2" type="ORF">HJG44_01270</name>
</gene>
<dbReference type="AlphaFoldDB" id="A0A849HU50"/>
<dbReference type="Proteomes" id="UP000564885">
    <property type="component" value="Unassembled WGS sequence"/>
</dbReference>
<evidence type="ECO:0000256" key="1">
    <source>
        <dbReference type="SAM" id="Phobius"/>
    </source>
</evidence>
<feature type="transmembrane region" description="Helical" evidence="1">
    <location>
        <begin position="75"/>
        <end position="94"/>
    </location>
</feature>
<keyword evidence="1" id="KW-0812">Transmembrane</keyword>
<accession>A0A849HU50</accession>
<feature type="transmembrane region" description="Helical" evidence="1">
    <location>
        <begin position="49"/>
        <end position="69"/>
    </location>
</feature>
<dbReference type="EMBL" id="JABEPP010000001">
    <property type="protein sequence ID" value="NNM71026.1"/>
    <property type="molecule type" value="Genomic_DNA"/>
</dbReference>
<evidence type="ECO:0000313" key="2">
    <source>
        <dbReference type="EMBL" id="NNM71026.1"/>
    </source>
</evidence>
<protein>
    <submittedName>
        <fullName evidence="2">DUF2628 domain-containing protein</fullName>
    </submittedName>
</protein>
<comment type="caution">
    <text evidence="2">The sequence shown here is derived from an EMBL/GenBank/DDBJ whole genome shotgun (WGS) entry which is preliminary data.</text>
</comment>
<dbReference type="RefSeq" id="WP_171216533.1">
    <property type="nucleotide sequence ID" value="NZ_JABEPP010000001.1"/>
</dbReference>
<reference evidence="2 3" key="1">
    <citation type="submission" date="2020-04" db="EMBL/GenBank/DDBJ databases">
        <title>Enterovirga sp. isolate from soil.</title>
        <authorList>
            <person name="Chea S."/>
            <person name="Kim D.-U."/>
        </authorList>
    </citation>
    <scope>NUCLEOTIDE SEQUENCE [LARGE SCALE GENOMIC DNA]</scope>
    <source>
        <strain evidence="2 3">DB1703</strain>
    </source>
</reference>
<name>A0A849HU50_9HYPH</name>
<dbReference type="InterPro" id="IPR024399">
    <property type="entry name" value="DUF2628"/>
</dbReference>
<keyword evidence="3" id="KW-1185">Reference proteome</keyword>
<sequence>MSSSFTVHLPKDALPGDPRALDRAEIVRDQFSWGAFLVPELWFLWHRHWIVAIGVLLVSLAVAMGLRALGFPAGVIFLIDLLIQLFLGFEAASIRRLAYRMRGRPMTGLVIAADEAEAEAKGFAQWLDAGVASAPTPAALVRVAPLVPRPVQEPVLGLFPDAEGRR</sequence>
<organism evidence="2 3">
    <name type="scientific">Enterovirga aerilata</name>
    <dbReference type="NCBI Taxonomy" id="2730920"/>
    <lineage>
        <taxon>Bacteria</taxon>
        <taxon>Pseudomonadati</taxon>
        <taxon>Pseudomonadota</taxon>
        <taxon>Alphaproteobacteria</taxon>
        <taxon>Hyphomicrobiales</taxon>
        <taxon>Methylobacteriaceae</taxon>
        <taxon>Enterovirga</taxon>
    </lineage>
</organism>
<proteinExistence type="predicted"/>
<keyword evidence="1" id="KW-0472">Membrane</keyword>
<dbReference type="Pfam" id="PF10947">
    <property type="entry name" value="DUF2628"/>
    <property type="match status" value="1"/>
</dbReference>
<evidence type="ECO:0000313" key="3">
    <source>
        <dbReference type="Proteomes" id="UP000564885"/>
    </source>
</evidence>